<dbReference type="Proteomes" id="UP001166286">
    <property type="component" value="Unassembled WGS sequence"/>
</dbReference>
<evidence type="ECO:0000256" key="6">
    <source>
        <dbReference type="ARBA" id="ARBA00078476"/>
    </source>
</evidence>
<name>A0AA39R2X7_9LECA</name>
<comment type="similarity">
    <text evidence="1">Belongs to the universal ribosomal protein uS10 family.</text>
</comment>
<dbReference type="FunFam" id="3.30.70.600:FF:000003">
    <property type="entry name" value="30S ribosomal protein S10"/>
    <property type="match status" value="1"/>
</dbReference>
<keyword evidence="2" id="KW-0689">Ribosomal protein</keyword>
<evidence type="ECO:0000256" key="3">
    <source>
        <dbReference type="ARBA" id="ARBA00023274"/>
    </source>
</evidence>
<feature type="domain" description="Small ribosomal subunit protein uS10" evidence="8">
    <location>
        <begin position="152"/>
        <end position="249"/>
    </location>
</feature>
<organism evidence="9 10">
    <name type="scientific">Cladonia borealis</name>
    <dbReference type="NCBI Taxonomy" id="184061"/>
    <lineage>
        <taxon>Eukaryota</taxon>
        <taxon>Fungi</taxon>
        <taxon>Dikarya</taxon>
        <taxon>Ascomycota</taxon>
        <taxon>Pezizomycotina</taxon>
        <taxon>Lecanoromycetes</taxon>
        <taxon>OSLEUM clade</taxon>
        <taxon>Lecanoromycetidae</taxon>
        <taxon>Lecanorales</taxon>
        <taxon>Lecanorineae</taxon>
        <taxon>Cladoniaceae</taxon>
        <taxon>Cladonia</taxon>
    </lineage>
</organism>
<keyword evidence="10" id="KW-1185">Reference proteome</keyword>
<accession>A0AA39R2X7</accession>
<feature type="region of interest" description="Disordered" evidence="7">
    <location>
        <begin position="31"/>
        <end position="106"/>
    </location>
</feature>
<dbReference type="EMBL" id="JAFEKC020000009">
    <property type="protein sequence ID" value="KAK0513046.1"/>
    <property type="molecule type" value="Genomic_DNA"/>
</dbReference>
<dbReference type="InterPro" id="IPR001848">
    <property type="entry name" value="Ribosomal_uS10"/>
</dbReference>
<dbReference type="GO" id="GO:0005840">
    <property type="term" value="C:ribosome"/>
    <property type="evidence" value="ECO:0007669"/>
    <property type="project" value="UniProtKB-KW"/>
</dbReference>
<dbReference type="HAMAP" id="MF_00508">
    <property type="entry name" value="Ribosomal_uS10"/>
    <property type="match status" value="1"/>
</dbReference>
<evidence type="ECO:0000256" key="4">
    <source>
        <dbReference type="ARBA" id="ARBA00035261"/>
    </source>
</evidence>
<dbReference type="Gene3D" id="3.30.70.600">
    <property type="entry name" value="Ribosomal protein S10 domain"/>
    <property type="match status" value="1"/>
</dbReference>
<proteinExistence type="inferred from homology"/>
<dbReference type="InterPro" id="IPR036838">
    <property type="entry name" value="Ribosomal_uS10_dom_sf"/>
</dbReference>
<evidence type="ECO:0000313" key="10">
    <source>
        <dbReference type="Proteomes" id="UP001166286"/>
    </source>
</evidence>
<evidence type="ECO:0000259" key="8">
    <source>
        <dbReference type="SMART" id="SM01403"/>
    </source>
</evidence>
<evidence type="ECO:0000256" key="5">
    <source>
        <dbReference type="ARBA" id="ARBA00042916"/>
    </source>
</evidence>
<feature type="compositionally biased region" description="Polar residues" evidence="7">
    <location>
        <begin position="84"/>
        <end position="97"/>
    </location>
</feature>
<reference evidence="9" key="1">
    <citation type="submission" date="2023-03" db="EMBL/GenBank/DDBJ databases">
        <title>Complete genome of Cladonia borealis.</title>
        <authorList>
            <person name="Park H."/>
        </authorList>
    </citation>
    <scope>NUCLEOTIDE SEQUENCE</scope>
    <source>
        <strain evidence="9">ANT050790</strain>
    </source>
</reference>
<keyword evidence="3" id="KW-0687">Ribonucleoprotein</keyword>
<dbReference type="GO" id="GO:1990904">
    <property type="term" value="C:ribonucleoprotein complex"/>
    <property type="evidence" value="ECO:0007669"/>
    <property type="project" value="UniProtKB-KW"/>
</dbReference>
<dbReference type="GO" id="GO:0003735">
    <property type="term" value="F:structural constituent of ribosome"/>
    <property type="evidence" value="ECO:0007669"/>
    <property type="project" value="InterPro"/>
</dbReference>
<evidence type="ECO:0000256" key="2">
    <source>
        <dbReference type="ARBA" id="ARBA00022980"/>
    </source>
</evidence>
<sequence length="312" mass="35629">MATPMICLRSPFSEMLSSYYQLRVMRTSLRARNRKRQSYNPHKITQRARISTISRDEAKQREGNNAMSSKPPNVPVWSTAAGPGSTSPPAQSVTSDINAHRQSSENEEAQAFADALPQEGTSIQHPRLPRSVQAVFLRPLKRTAHYGYPCCDLQLRSYSARNVEFFADFALRAAYYLHLPAAGPVPLPRITERWTVPRSNFVFKKSQENFERITMRRLIQIQDGHPESVEVWLAFLRKHAYHGVGMKANVWQQEKLGVGKTMDVSLENLKQAMQPKWAHFGRRKTLETSERAYEMMKDPAFQQTQEAPLIGV</sequence>
<gene>
    <name evidence="9" type="ORF">JMJ35_005063</name>
</gene>
<evidence type="ECO:0000256" key="1">
    <source>
        <dbReference type="ARBA" id="ARBA00007102"/>
    </source>
</evidence>
<dbReference type="Pfam" id="PF00338">
    <property type="entry name" value="Ribosomal_S10"/>
    <property type="match status" value="1"/>
</dbReference>
<protein>
    <recommendedName>
        <fullName evidence="4">Small ribosomal subunit protein uS10m</fullName>
    </recommendedName>
    <alternativeName>
        <fullName evidence="5">37S ribosomal protein S10, mitochondrial</fullName>
    </alternativeName>
    <alternativeName>
        <fullName evidence="6">Mitochondrial ribosomal small subunit protein 10</fullName>
    </alternativeName>
</protein>
<dbReference type="GO" id="GO:0006412">
    <property type="term" value="P:translation"/>
    <property type="evidence" value="ECO:0007669"/>
    <property type="project" value="InterPro"/>
</dbReference>
<dbReference type="PANTHER" id="PTHR11700">
    <property type="entry name" value="30S RIBOSOMAL PROTEIN S10 FAMILY MEMBER"/>
    <property type="match status" value="1"/>
</dbReference>
<evidence type="ECO:0000256" key="7">
    <source>
        <dbReference type="SAM" id="MobiDB-lite"/>
    </source>
</evidence>
<evidence type="ECO:0000313" key="9">
    <source>
        <dbReference type="EMBL" id="KAK0513046.1"/>
    </source>
</evidence>
<dbReference type="SMART" id="SM01403">
    <property type="entry name" value="Ribosomal_S10"/>
    <property type="match status" value="1"/>
</dbReference>
<dbReference type="SUPFAM" id="SSF54999">
    <property type="entry name" value="Ribosomal protein S10"/>
    <property type="match status" value="1"/>
</dbReference>
<dbReference type="InterPro" id="IPR027486">
    <property type="entry name" value="Ribosomal_uS10_dom"/>
</dbReference>
<dbReference type="AlphaFoldDB" id="A0AA39R2X7"/>
<comment type="caution">
    <text evidence="9">The sequence shown here is derived from an EMBL/GenBank/DDBJ whole genome shotgun (WGS) entry which is preliminary data.</text>
</comment>